<keyword evidence="4" id="KW-1185">Reference proteome</keyword>
<evidence type="ECO:0000313" key="4">
    <source>
        <dbReference type="Proteomes" id="UP001605036"/>
    </source>
</evidence>
<protein>
    <recommendedName>
        <fullName evidence="2">Protein preY, mitochondrial</fullName>
    </recommendedName>
</protein>
<name>A0ABD1YNE3_9MARC</name>
<comment type="similarity">
    <text evidence="1">Belongs to the PREY family.</text>
</comment>
<dbReference type="AlphaFoldDB" id="A0ABD1YNE3"/>
<accession>A0ABD1YNE3</accession>
<dbReference type="PANTHER" id="PTHR33505:SF4">
    <property type="entry name" value="PROTEIN PREY, MITOCHONDRIAL"/>
    <property type="match status" value="1"/>
</dbReference>
<dbReference type="EMBL" id="JBHFFA010000004">
    <property type="protein sequence ID" value="KAL2632005.1"/>
    <property type="molecule type" value="Genomic_DNA"/>
</dbReference>
<gene>
    <name evidence="3" type="ORF">R1flu_016691</name>
</gene>
<reference evidence="3 4" key="1">
    <citation type="submission" date="2024-09" db="EMBL/GenBank/DDBJ databases">
        <title>Chromosome-scale assembly of Riccia fluitans.</title>
        <authorList>
            <person name="Paukszto L."/>
            <person name="Sawicki J."/>
            <person name="Karawczyk K."/>
            <person name="Piernik-Szablinska J."/>
            <person name="Szczecinska M."/>
            <person name="Mazdziarz M."/>
        </authorList>
    </citation>
    <scope>NUCLEOTIDE SEQUENCE [LARGE SCALE GENOMIC DNA]</scope>
    <source>
        <strain evidence="3">Rf_01</strain>
        <tissue evidence="3">Aerial parts of the thallus</tissue>
    </source>
</reference>
<dbReference type="Proteomes" id="UP001605036">
    <property type="component" value="Unassembled WGS sequence"/>
</dbReference>
<dbReference type="Gene3D" id="2.20.25.10">
    <property type="match status" value="1"/>
</dbReference>
<proteinExistence type="inferred from homology"/>
<organism evidence="3 4">
    <name type="scientific">Riccia fluitans</name>
    <dbReference type="NCBI Taxonomy" id="41844"/>
    <lineage>
        <taxon>Eukaryota</taxon>
        <taxon>Viridiplantae</taxon>
        <taxon>Streptophyta</taxon>
        <taxon>Embryophyta</taxon>
        <taxon>Marchantiophyta</taxon>
        <taxon>Marchantiopsida</taxon>
        <taxon>Marchantiidae</taxon>
        <taxon>Marchantiales</taxon>
        <taxon>Ricciaceae</taxon>
        <taxon>Riccia</taxon>
    </lineage>
</organism>
<dbReference type="PANTHER" id="PTHR33505">
    <property type="entry name" value="ZGC:162634"/>
    <property type="match status" value="1"/>
</dbReference>
<dbReference type="Pfam" id="PF03966">
    <property type="entry name" value="Trm112p"/>
    <property type="match status" value="1"/>
</dbReference>
<evidence type="ECO:0000313" key="3">
    <source>
        <dbReference type="EMBL" id="KAL2632005.1"/>
    </source>
</evidence>
<sequence length="77" mass="8392">MSSAGAGKFIRSITFDSKILQFIVCPLTKQPLRYCKESQELFSDSIGVAYPIKEGIPCLSPLSGRVVDSVDPKDSPK</sequence>
<evidence type="ECO:0000256" key="2">
    <source>
        <dbReference type="ARBA" id="ARBA00040939"/>
    </source>
</evidence>
<comment type="caution">
    <text evidence="3">The sequence shown here is derived from an EMBL/GenBank/DDBJ whole genome shotgun (WGS) entry which is preliminary data.</text>
</comment>
<evidence type="ECO:0000256" key="1">
    <source>
        <dbReference type="ARBA" id="ARBA00038479"/>
    </source>
</evidence>
<dbReference type="SUPFAM" id="SSF158997">
    <property type="entry name" value="Trm112p-like"/>
    <property type="match status" value="1"/>
</dbReference>
<dbReference type="InterPro" id="IPR005651">
    <property type="entry name" value="Trm112-like"/>
</dbReference>